<dbReference type="PANTHER" id="PTHR31268:SF29">
    <property type="entry name" value="GALACTINOL--SUCROSE GALACTOSYLTRANSFERASE 1-RELATED"/>
    <property type="match status" value="1"/>
</dbReference>
<keyword evidence="3" id="KW-1185">Reference proteome</keyword>
<dbReference type="OMA" id="PELNCAM"/>
<dbReference type="PANTHER" id="PTHR31268">
    <property type="match status" value="1"/>
</dbReference>
<dbReference type="AlphaFoldDB" id="A0A087G2H4"/>
<dbReference type="Gramene" id="KFK24076">
    <property type="protein sequence ID" value="KFK24076"/>
    <property type="gene ID" value="AALP_AAs55334U000100"/>
</dbReference>
<evidence type="ECO:0000256" key="1">
    <source>
        <dbReference type="ARBA" id="ARBA00023277"/>
    </source>
</evidence>
<dbReference type="eggNOG" id="ENOG502QPVE">
    <property type="taxonomic scope" value="Eukaryota"/>
</dbReference>
<organism evidence="2 3">
    <name type="scientific">Arabis alpina</name>
    <name type="common">Alpine rock-cress</name>
    <dbReference type="NCBI Taxonomy" id="50452"/>
    <lineage>
        <taxon>Eukaryota</taxon>
        <taxon>Viridiplantae</taxon>
        <taxon>Streptophyta</taxon>
        <taxon>Embryophyta</taxon>
        <taxon>Tracheophyta</taxon>
        <taxon>Spermatophyta</taxon>
        <taxon>Magnoliopsida</taxon>
        <taxon>eudicotyledons</taxon>
        <taxon>Gunneridae</taxon>
        <taxon>Pentapetalae</taxon>
        <taxon>rosids</taxon>
        <taxon>malvids</taxon>
        <taxon>Brassicales</taxon>
        <taxon>Brassicaceae</taxon>
        <taxon>Arabideae</taxon>
        <taxon>Arabis</taxon>
    </lineage>
</organism>
<evidence type="ECO:0000313" key="2">
    <source>
        <dbReference type="EMBL" id="KFK24076.1"/>
    </source>
</evidence>
<dbReference type="InterPro" id="IPR008811">
    <property type="entry name" value="Glycosyl_hydrolases_36"/>
</dbReference>
<dbReference type="Pfam" id="PF05691">
    <property type="entry name" value="Raffinose_syn"/>
    <property type="match status" value="1"/>
</dbReference>
<dbReference type="EMBL" id="KL972359">
    <property type="protein sequence ID" value="KFK24076.1"/>
    <property type="molecule type" value="Genomic_DNA"/>
</dbReference>
<reference evidence="3" key="1">
    <citation type="journal article" date="2015" name="Nat. Plants">
        <title>Genome expansion of Arabis alpina linked with retrotransposition and reduced symmetric DNA methylation.</title>
        <authorList>
            <person name="Willing E.M."/>
            <person name="Rawat V."/>
            <person name="Mandakova T."/>
            <person name="Maumus F."/>
            <person name="James G.V."/>
            <person name="Nordstroem K.J."/>
            <person name="Becker C."/>
            <person name="Warthmann N."/>
            <person name="Chica C."/>
            <person name="Szarzynska B."/>
            <person name="Zytnicki M."/>
            <person name="Albani M.C."/>
            <person name="Kiefer C."/>
            <person name="Bergonzi S."/>
            <person name="Castaings L."/>
            <person name="Mateos J.L."/>
            <person name="Berns M.C."/>
            <person name="Bujdoso N."/>
            <person name="Piofczyk T."/>
            <person name="de Lorenzo L."/>
            <person name="Barrero-Sicilia C."/>
            <person name="Mateos I."/>
            <person name="Piednoel M."/>
            <person name="Hagmann J."/>
            <person name="Chen-Min-Tao R."/>
            <person name="Iglesias-Fernandez R."/>
            <person name="Schuster S.C."/>
            <person name="Alonso-Blanco C."/>
            <person name="Roudier F."/>
            <person name="Carbonero P."/>
            <person name="Paz-Ares J."/>
            <person name="Davis S.J."/>
            <person name="Pecinka A."/>
            <person name="Quesneville H."/>
            <person name="Colot V."/>
            <person name="Lysak M.A."/>
            <person name="Weigel D."/>
            <person name="Coupland G."/>
            <person name="Schneeberger K."/>
        </authorList>
    </citation>
    <scope>NUCLEOTIDE SEQUENCE [LARGE SCALE GENOMIC DNA]</scope>
    <source>
        <strain evidence="3">cv. Pajares</strain>
    </source>
</reference>
<sequence length="173" mass="19662">KYSIFVNSDKPGQHDFNLLRKLVLRDGSILRAKLPGRPTHDCLFSDPVRDNKSLLKIWNLNEFTGVIGVFNCQGAGWCKNEKKYFIHDQQPGTISGCVRTNDVHYLHKVANFEWTGDSIVYSHVKGELVYLPKDTSLPITLKSREYEVFTVVPVKEFSNGSKLAPVGLMEMFN</sequence>
<feature type="non-terminal residue" evidence="2">
    <location>
        <position position="1"/>
    </location>
</feature>
<name>A0A087G2H4_ARAAL</name>
<gene>
    <name evidence="2" type="ORF">AALP_AAs55334U000100</name>
</gene>
<proteinExistence type="predicted"/>
<protein>
    <submittedName>
        <fullName evidence="2">Uncharacterized protein</fullName>
    </submittedName>
</protein>
<evidence type="ECO:0000313" key="3">
    <source>
        <dbReference type="Proteomes" id="UP000029120"/>
    </source>
</evidence>
<keyword evidence="1" id="KW-0119">Carbohydrate metabolism</keyword>
<dbReference type="Proteomes" id="UP000029120">
    <property type="component" value="Unassembled WGS sequence"/>
</dbReference>
<dbReference type="OrthoDB" id="672470at2759"/>
<feature type="non-terminal residue" evidence="2">
    <location>
        <position position="173"/>
    </location>
</feature>
<accession>A0A087G2H4</accession>